<dbReference type="InterPro" id="IPR012906">
    <property type="entry name" value="PaaX-like_N"/>
</dbReference>
<dbReference type="PIRSF" id="PIRSF020623">
    <property type="entry name" value="PaaX"/>
    <property type="match status" value="1"/>
</dbReference>
<dbReference type="InterPro" id="IPR048846">
    <property type="entry name" value="PaaX-like_central"/>
</dbReference>
<feature type="domain" description="Transcriptional repressor PaaX-like N-terminal" evidence="1">
    <location>
        <begin position="24"/>
        <end position="90"/>
    </location>
</feature>
<sequence length="307" mass="33043">MVAGTASAPAPVGEPDGGFAAQPQDLVMTVLGAHVHPRDRADVWSGGLVALLGEFGFSAGAARVALTRLVHRELLTRVREGRLVHYALTPRTLAVLDEGDRRIFSLGRGTTGAAGASGSSGSTWTTLWHAIPEDQRLARARLVRRLRFLGFGPVQDGAWLAPHDREREVAALLDELGVTAHAGVMLGRPAVSAGFRALVARVWDLDDLAGRYRDFVAEFGPHAGTAHAGPAPVRSVPARSESGDREAFVLRTRLVHTFRQFAFLDPELPEDLAPPPAHRALAVRLFHDLYTALAPGAQRHFDRTVTP</sequence>
<feature type="domain" description="Transcriptional repressor PaaX-like C-terminal" evidence="2">
    <location>
        <begin position="203"/>
        <end position="302"/>
    </location>
</feature>
<organism evidence="4 5">
    <name type="scientific">Streptoalloteichus hindustanus</name>
    <dbReference type="NCBI Taxonomy" id="2017"/>
    <lineage>
        <taxon>Bacteria</taxon>
        <taxon>Bacillati</taxon>
        <taxon>Actinomycetota</taxon>
        <taxon>Actinomycetes</taxon>
        <taxon>Pseudonocardiales</taxon>
        <taxon>Pseudonocardiaceae</taxon>
        <taxon>Streptoalloteichus</taxon>
    </lineage>
</organism>
<evidence type="ECO:0000313" key="5">
    <source>
        <dbReference type="Proteomes" id="UP000184501"/>
    </source>
</evidence>
<dbReference type="Gene3D" id="1.10.10.10">
    <property type="entry name" value="Winged helix-like DNA-binding domain superfamily/Winged helix DNA-binding domain"/>
    <property type="match status" value="1"/>
</dbReference>
<feature type="domain" description="Transcriptional repressor PaaX-like central Cas2-like" evidence="3">
    <location>
        <begin position="122"/>
        <end position="188"/>
    </location>
</feature>
<evidence type="ECO:0000259" key="2">
    <source>
        <dbReference type="Pfam" id="PF08223"/>
    </source>
</evidence>
<dbReference type="Pfam" id="PF20803">
    <property type="entry name" value="PaaX_M"/>
    <property type="match status" value="1"/>
</dbReference>
<dbReference type="Pfam" id="PF07848">
    <property type="entry name" value="PaaX"/>
    <property type="match status" value="1"/>
</dbReference>
<dbReference type="STRING" id="2017.SAMN05444320_11128"/>
<evidence type="ECO:0000313" key="4">
    <source>
        <dbReference type="EMBL" id="SHG61476.1"/>
    </source>
</evidence>
<name>A0A1M5L925_STRHI</name>
<dbReference type="PANTHER" id="PTHR30319">
    <property type="entry name" value="PHENYLACETIC ACID REGULATOR-RELATED TRANSCRIPTIONAL REPRESSOR"/>
    <property type="match status" value="1"/>
</dbReference>
<dbReference type="AlphaFoldDB" id="A0A1M5L925"/>
<dbReference type="InterPro" id="IPR036388">
    <property type="entry name" value="WH-like_DNA-bd_sf"/>
</dbReference>
<dbReference type="Proteomes" id="UP000184501">
    <property type="component" value="Unassembled WGS sequence"/>
</dbReference>
<proteinExistence type="predicted"/>
<keyword evidence="5" id="KW-1185">Reference proteome</keyword>
<protein>
    <submittedName>
        <fullName evidence="4">Transcriptional regulator, PaaX family</fullName>
    </submittedName>
</protein>
<reference evidence="4 5" key="1">
    <citation type="submission" date="2016-11" db="EMBL/GenBank/DDBJ databases">
        <authorList>
            <person name="Jaros S."/>
            <person name="Januszkiewicz K."/>
            <person name="Wedrychowicz H."/>
        </authorList>
    </citation>
    <scope>NUCLEOTIDE SEQUENCE [LARGE SCALE GENOMIC DNA]</scope>
    <source>
        <strain evidence="4 5">DSM 44523</strain>
    </source>
</reference>
<dbReference type="PANTHER" id="PTHR30319:SF1">
    <property type="entry name" value="TRANSCRIPTIONAL REPRESSOR PAAX"/>
    <property type="match status" value="1"/>
</dbReference>
<dbReference type="InterPro" id="IPR011965">
    <property type="entry name" value="PaaX_trns_reg"/>
</dbReference>
<dbReference type="Pfam" id="PF08223">
    <property type="entry name" value="PaaX_C"/>
    <property type="match status" value="1"/>
</dbReference>
<gene>
    <name evidence="4" type="ORF">SAMN05444320_11128</name>
</gene>
<dbReference type="InterPro" id="IPR013225">
    <property type="entry name" value="PaaX_C"/>
</dbReference>
<evidence type="ECO:0000259" key="1">
    <source>
        <dbReference type="Pfam" id="PF07848"/>
    </source>
</evidence>
<dbReference type="RefSeq" id="WP_407697141.1">
    <property type="nucleotide sequence ID" value="NZ_FQVN01000011.1"/>
</dbReference>
<dbReference type="Gene3D" id="3.30.70.2650">
    <property type="match status" value="1"/>
</dbReference>
<dbReference type="EMBL" id="FQVN01000011">
    <property type="protein sequence ID" value="SHG61476.1"/>
    <property type="molecule type" value="Genomic_DNA"/>
</dbReference>
<accession>A0A1M5L925</accession>
<dbReference type="GO" id="GO:0006351">
    <property type="term" value="P:DNA-templated transcription"/>
    <property type="evidence" value="ECO:0007669"/>
    <property type="project" value="InterPro"/>
</dbReference>
<evidence type="ECO:0000259" key="3">
    <source>
        <dbReference type="Pfam" id="PF20803"/>
    </source>
</evidence>